<name>A0A166PFX4_9HYPO</name>
<evidence type="ECO:0000313" key="4">
    <source>
        <dbReference type="Proteomes" id="UP000078544"/>
    </source>
</evidence>
<feature type="region of interest" description="Disordered" evidence="1">
    <location>
        <begin position="175"/>
        <end position="240"/>
    </location>
</feature>
<keyword evidence="2" id="KW-1133">Transmembrane helix</keyword>
<evidence type="ECO:0000256" key="1">
    <source>
        <dbReference type="SAM" id="MobiDB-lite"/>
    </source>
</evidence>
<comment type="caution">
    <text evidence="3">The sequence shown here is derived from an EMBL/GenBank/DDBJ whole genome shotgun (WGS) entry which is preliminary data.</text>
</comment>
<feature type="transmembrane region" description="Helical" evidence="2">
    <location>
        <begin position="55"/>
        <end position="74"/>
    </location>
</feature>
<accession>A0A166PFX4</accession>
<dbReference type="EMBL" id="AZGY01000007">
    <property type="protein sequence ID" value="KZZ96500.1"/>
    <property type="molecule type" value="Genomic_DNA"/>
</dbReference>
<protein>
    <recommendedName>
        <fullName evidence="5">MARVEL domain-containing protein</fullName>
    </recommendedName>
</protein>
<reference evidence="3 4" key="1">
    <citation type="journal article" date="2016" name="Genome Biol. Evol.">
        <title>Divergent and convergent evolution of fungal pathogenicity.</title>
        <authorList>
            <person name="Shang Y."/>
            <person name="Xiao G."/>
            <person name="Zheng P."/>
            <person name="Cen K."/>
            <person name="Zhan S."/>
            <person name="Wang C."/>
        </authorList>
    </citation>
    <scope>NUCLEOTIDE SEQUENCE [LARGE SCALE GENOMIC DNA]</scope>
    <source>
        <strain evidence="3 4">RCEF 2490</strain>
    </source>
</reference>
<proteinExistence type="predicted"/>
<evidence type="ECO:0000313" key="3">
    <source>
        <dbReference type="EMBL" id="KZZ96500.1"/>
    </source>
</evidence>
<sequence length="307" mass="33245">MGVGSGLALKTLQWIIRGIQLLSAAVILGIFSYFLATMHNHDIYIERSVRAVEGISGAAVLYTLIGLLLLCCVAGLAFTSFIAIVLDLCFIGAFIYVAVVNRNGAGSCRGYLDTPFGRGQSTDEATGSKGGFTNLPSFHTACRLQTASMALSIIAIFFFLLSIVMEVVLVRHHRKEKRFGPGPRNDYTSGSGSRGGFLGRFRRNKMVSEKHHDDSSGLPEHTHPEQLNNNNINNGVARQSYGTDATNTTAATHDARGASADYRLQDTGYAYQPPLATAHPQGGWHTAAQTNPPPENYRYGDGVYQRA</sequence>
<feature type="transmembrane region" description="Helical" evidence="2">
    <location>
        <begin position="147"/>
        <end position="169"/>
    </location>
</feature>
<keyword evidence="2" id="KW-0812">Transmembrane</keyword>
<dbReference type="AlphaFoldDB" id="A0A166PFX4"/>
<dbReference type="OrthoDB" id="5342507at2759"/>
<dbReference type="Proteomes" id="UP000078544">
    <property type="component" value="Unassembled WGS sequence"/>
</dbReference>
<organism evidence="3 4">
    <name type="scientific">Moelleriella libera RCEF 2490</name>
    <dbReference type="NCBI Taxonomy" id="1081109"/>
    <lineage>
        <taxon>Eukaryota</taxon>
        <taxon>Fungi</taxon>
        <taxon>Dikarya</taxon>
        <taxon>Ascomycota</taxon>
        <taxon>Pezizomycotina</taxon>
        <taxon>Sordariomycetes</taxon>
        <taxon>Hypocreomycetidae</taxon>
        <taxon>Hypocreales</taxon>
        <taxon>Clavicipitaceae</taxon>
        <taxon>Moelleriella</taxon>
    </lineage>
</organism>
<evidence type="ECO:0008006" key="5">
    <source>
        <dbReference type="Google" id="ProtNLM"/>
    </source>
</evidence>
<gene>
    <name evidence="3" type="ORF">AAL_03729</name>
</gene>
<feature type="transmembrane region" description="Helical" evidence="2">
    <location>
        <begin position="12"/>
        <end position="35"/>
    </location>
</feature>
<feature type="transmembrane region" description="Helical" evidence="2">
    <location>
        <begin position="81"/>
        <end position="99"/>
    </location>
</feature>
<keyword evidence="2" id="KW-0472">Membrane</keyword>
<feature type="compositionally biased region" description="Basic and acidic residues" evidence="1">
    <location>
        <begin position="206"/>
        <end position="224"/>
    </location>
</feature>
<feature type="region of interest" description="Disordered" evidence="1">
    <location>
        <begin position="271"/>
        <end position="307"/>
    </location>
</feature>
<evidence type="ECO:0000256" key="2">
    <source>
        <dbReference type="SAM" id="Phobius"/>
    </source>
</evidence>
<keyword evidence="4" id="KW-1185">Reference proteome</keyword>
<feature type="compositionally biased region" description="Polar residues" evidence="1">
    <location>
        <begin position="225"/>
        <end position="240"/>
    </location>
</feature>